<evidence type="ECO:0000313" key="10">
    <source>
        <dbReference type="EMBL" id="TEB38009.1"/>
    </source>
</evidence>
<accession>A0A4Y7TWR1</accession>
<dbReference type="GO" id="GO:0004338">
    <property type="term" value="F:glucan exo-1,3-beta-glucosidase activity"/>
    <property type="evidence" value="ECO:0007669"/>
    <property type="project" value="UniProtKB-EC"/>
</dbReference>
<dbReference type="AlphaFoldDB" id="A0A4Y7TWR1"/>
<comment type="catalytic activity">
    <reaction evidence="6">
        <text>Successive hydrolysis of beta-D-glucose units from the non-reducing ends of (1-&gt;3)-beta-D-glucans, releasing alpha-glucose.</text>
        <dbReference type="EC" id="3.2.1.58"/>
    </reaction>
</comment>
<keyword evidence="4" id="KW-0326">Glycosidase</keyword>
<name>A0A4Y7TWR1_COPMI</name>
<keyword evidence="9" id="KW-0472">Membrane</keyword>
<comment type="caution">
    <text evidence="10">The sequence shown here is derived from an EMBL/GenBank/DDBJ whole genome shotgun (WGS) entry which is preliminary data.</text>
</comment>
<gene>
    <name evidence="10" type="ORF">FA13DRAFT_1620806</name>
</gene>
<evidence type="ECO:0000256" key="3">
    <source>
        <dbReference type="ARBA" id="ARBA00023180"/>
    </source>
</evidence>
<dbReference type="GO" id="GO:0005576">
    <property type="term" value="C:extracellular region"/>
    <property type="evidence" value="ECO:0007669"/>
    <property type="project" value="TreeGrafter"/>
</dbReference>
<feature type="region of interest" description="Disordered" evidence="8">
    <location>
        <begin position="1"/>
        <end position="48"/>
    </location>
</feature>
<evidence type="ECO:0000256" key="7">
    <source>
        <dbReference type="ARBA" id="ARBA00038929"/>
    </source>
</evidence>
<keyword evidence="9" id="KW-1133">Transmembrane helix</keyword>
<protein>
    <recommendedName>
        <fullName evidence="7">glucan 1,3-beta-glucosidase</fullName>
        <ecNumber evidence="7">3.2.1.58</ecNumber>
    </recommendedName>
</protein>
<evidence type="ECO:0000256" key="8">
    <source>
        <dbReference type="SAM" id="MobiDB-lite"/>
    </source>
</evidence>
<dbReference type="GO" id="GO:0009986">
    <property type="term" value="C:cell surface"/>
    <property type="evidence" value="ECO:0007669"/>
    <property type="project" value="TreeGrafter"/>
</dbReference>
<keyword evidence="5" id="KW-0961">Cell wall biogenesis/degradation</keyword>
<evidence type="ECO:0000256" key="5">
    <source>
        <dbReference type="ARBA" id="ARBA00023316"/>
    </source>
</evidence>
<feature type="compositionally biased region" description="Low complexity" evidence="8">
    <location>
        <begin position="1"/>
        <end position="22"/>
    </location>
</feature>
<dbReference type="STRING" id="71717.A0A4Y7TWR1"/>
<evidence type="ECO:0000256" key="1">
    <source>
        <dbReference type="ARBA" id="ARBA00005641"/>
    </source>
</evidence>
<dbReference type="Gene3D" id="3.20.20.80">
    <property type="entry name" value="Glycosidases"/>
    <property type="match status" value="1"/>
</dbReference>
<dbReference type="PANTHER" id="PTHR31297">
    <property type="entry name" value="GLUCAN ENDO-1,6-BETA-GLUCOSIDASE B"/>
    <property type="match status" value="1"/>
</dbReference>
<evidence type="ECO:0000256" key="9">
    <source>
        <dbReference type="SAM" id="Phobius"/>
    </source>
</evidence>
<dbReference type="GO" id="GO:0071555">
    <property type="term" value="P:cell wall organization"/>
    <property type="evidence" value="ECO:0007669"/>
    <property type="project" value="UniProtKB-KW"/>
</dbReference>
<organism evidence="10 11">
    <name type="scientific">Coprinellus micaceus</name>
    <name type="common">Glistening ink-cap mushroom</name>
    <name type="synonym">Coprinus micaceus</name>
    <dbReference type="NCBI Taxonomy" id="71717"/>
    <lineage>
        <taxon>Eukaryota</taxon>
        <taxon>Fungi</taxon>
        <taxon>Dikarya</taxon>
        <taxon>Basidiomycota</taxon>
        <taxon>Agaricomycotina</taxon>
        <taxon>Agaricomycetes</taxon>
        <taxon>Agaricomycetidae</taxon>
        <taxon>Agaricales</taxon>
        <taxon>Agaricineae</taxon>
        <taxon>Psathyrellaceae</taxon>
        <taxon>Coprinellus</taxon>
    </lineage>
</organism>
<dbReference type="InterPro" id="IPR050386">
    <property type="entry name" value="Glycosyl_hydrolase_5"/>
</dbReference>
<evidence type="ECO:0000256" key="6">
    <source>
        <dbReference type="ARBA" id="ARBA00036824"/>
    </source>
</evidence>
<feature type="compositionally biased region" description="Low complexity" evidence="8">
    <location>
        <begin position="121"/>
        <end position="152"/>
    </location>
</feature>
<dbReference type="PANTHER" id="PTHR31297:SF34">
    <property type="entry name" value="GLUCAN 1,3-BETA-GLUCOSIDASE 2"/>
    <property type="match status" value="1"/>
</dbReference>
<dbReference type="OrthoDB" id="62120at2759"/>
<evidence type="ECO:0000256" key="4">
    <source>
        <dbReference type="ARBA" id="ARBA00023295"/>
    </source>
</evidence>
<feature type="region of interest" description="Disordered" evidence="8">
    <location>
        <begin position="118"/>
        <end position="163"/>
    </location>
</feature>
<dbReference type="EMBL" id="QPFP01000003">
    <property type="protein sequence ID" value="TEB38009.1"/>
    <property type="molecule type" value="Genomic_DNA"/>
</dbReference>
<evidence type="ECO:0000256" key="2">
    <source>
        <dbReference type="ARBA" id="ARBA00022801"/>
    </source>
</evidence>
<keyword evidence="2 10" id="KW-0378">Hydrolase</keyword>
<dbReference type="SUPFAM" id="SSF51445">
    <property type="entry name" value="(Trans)glycosidases"/>
    <property type="match status" value="1"/>
</dbReference>
<dbReference type="InterPro" id="IPR017853">
    <property type="entry name" value="GH"/>
</dbReference>
<keyword evidence="9" id="KW-0812">Transmembrane</keyword>
<dbReference type="Proteomes" id="UP000298030">
    <property type="component" value="Unassembled WGS sequence"/>
</dbReference>
<sequence length="714" mass="75875">MDDRPLSTAGSLALAASTPLPANDSDSLREPQPRFLDSRVPSSIGKNSVYDAGDSSAALGAGKELANSDGAGGAAEAGEEREQKKRPWLLFVLGGLIALIVVVLAVMLPVYFKVIKPKNDSGSSSSSSSGEHTTGAHTATPTQTAAPPTATTGGDGSTVTTEDGTTFTYANTFGGIWVADPDDPYNDGARPNSWTPPLNETFNYATTRMWGVNLGGLFVLEPFISPALFQKYPGTVDEWSLSLAMAADTASGGLNQLEDHYKTFITEQDIAEIAGAGLNWIRLPIPFWAIEVWPGEPFLEKVSWKYIVRVFQWCRKYGIRINLDLHSVPGSANAYNHGGKAGEHNFLNGVMGFANAQRSLNYIRIITEFISQPEWKNVVPMFSILNEPLSTTIGQDTLRSFYVETHRMMREIGGIGEGNGPYMVLHDSFQGLQSFAGFMEGADRVGFDVHPYFAFNGDGAPATIDGGTGASAGNGWALRACTRFASMMNDSRTASGVSVAGEFSLAWNDCGLYLRGVDGAASYAAGCDDWNDPSTFTAGTKAGLLSFAAAEFDALGDYFFWTWKIGESERGIIESPFWSYVLGLKEGWIPRDPRTALGTCDSVGASTGTWSGTFAPYMTGGAGAGMPEDADQYPWPPASIAGQGSPAGLPSYTPTGTIVQLPAPTFTDSKGEPISRGGSWFNAADTALAPTPIAGCTYPDPWNAEDVAVPAVCA</sequence>
<reference evidence="10 11" key="1">
    <citation type="journal article" date="2019" name="Nat. Ecol. Evol.">
        <title>Megaphylogeny resolves global patterns of mushroom evolution.</title>
        <authorList>
            <person name="Varga T."/>
            <person name="Krizsan K."/>
            <person name="Foldi C."/>
            <person name="Dima B."/>
            <person name="Sanchez-Garcia M."/>
            <person name="Sanchez-Ramirez S."/>
            <person name="Szollosi G.J."/>
            <person name="Szarkandi J.G."/>
            <person name="Papp V."/>
            <person name="Albert L."/>
            <person name="Andreopoulos W."/>
            <person name="Angelini C."/>
            <person name="Antonin V."/>
            <person name="Barry K.W."/>
            <person name="Bougher N.L."/>
            <person name="Buchanan P."/>
            <person name="Buyck B."/>
            <person name="Bense V."/>
            <person name="Catcheside P."/>
            <person name="Chovatia M."/>
            <person name="Cooper J."/>
            <person name="Damon W."/>
            <person name="Desjardin D."/>
            <person name="Finy P."/>
            <person name="Geml J."/>
            <person name="Haridas S."/>
            <person name="Hughes K."/>
            <person name="Justo A."/>
            <person name="Karasinski D."/>
            <person name="Kautmanova I."/>
            <person name="Kiss B."/>
            <person name="Kocsube S."/>
            <person name="Kotiranta H."/>
            <person name="LaButti K.M."/>
            <person name="Lechner B.E."/>
            <person name="Liimatainen K."/>
            <person name="Lipzen A."/>
            <person name="Lukacs Z."/>
            <person name="Mihaltcheva S."/>
            <person name="Morgado L.N."/>
            <person name="Niskanen T."/>
            <person name="Noordeloos M.E."/>
            <person name="Ohm R.A."/>
            <person name="Ortiz-Santana B."/>
            <person name="Ovrebo C."/>
            <person name="Racz N."/>
            <person name="Riley R."/>
            <person name="Savchenko A."/>
            <person name="Shiryaev A."/>
            <person name="Soop K."/>
            <person name="Spirin V."/>
            <person name="Szebenyi C."/>
            <person name="Tomsovsky M."/>
            <person name="Tulloss R.E."/>
            <person name="Uehling J."/>
            <person name="Grigoriev I.V."/>
            <person name="Vagvolgyi C."/>
            <person name="Papp T."/>
            <person name="Martin F.M."/>
            <person name="Miettinen O."/>
            <person name="Hibbett D.S."/>
            <person name="Nagy L.G."/>
        </authorList>
    </citation>
    <scope>NUCLEOTIDE SEQUENCE [LARGE SCALE GENOMIC DNA]</scope>
    <source>
        <strain evidence="10 11">FP101781</strain>
    </source>
</reference>
<dbReference type="GO" id="GO:0009251">
    <property type="term" value="P:glucan catabolic process"/>
    <property type="evidence" value="ECO:0007669"/>
    <property type="project" value="TreeGrafter"/>
</dbReference>
<keyword evidence="11" id="KW-1185">Reference proteome</keyword>
<keyword evidence="3" id="KW-0325">Glycoprotein</keyword>
<dbReference type="EC" id="3.2.1.58" evidence="7"/>
<comment type="similarity">
    <text evidence="1">Belongs to the glycosyl hydrolase 5 (cellulase A) family.</text>
</comment>
<evidence type="ECO:0000313" key="11">
    <source>
        <dbReference type="Proteomes" id="UP000298030"/>
    </source>
</evidence>
<feature type="transmembrane region" description="Helical" evidence="9">
    <location>
        <begin position="88"/>
        <end position="112"/>
    </location>
</feature>
<proteinExistence type="inferred from homology"/>